<dbReference type="InterPro" id="IPR037914">
    <property type="entry name" value="SpoVT-AbrB_sf"/>
</dbReference>
<dbReference type="SUPFAM" id="SSF89447">
    <property type="entry name" value="AbrB/MazE/MraZ-like"/>
    <property type="match status" value="1"/>
</dbReference>
<dbReference type="CDD" id="cd16320">
    <property type="entry name" value="MraZ_N"/>
    <property type="match status" value="1"/>
</dbReference>
<dbReference type="NCBIfam" id="TIGR00242">
    <property type="entry name" value="division/cell wall cluster transcriptional repressor MraZ"/>
    <property type="match status" value="1"/>
</dbReference>
<protein>
    <recommendedName>
        <fullName evidence="1 7">Transcriptional regulator MraZ</fullName>
    </recommendedName>
</protein>
<evidence type="ECO:0000256" key="7">
    <source>
        <dbReference type="HAMAP-Rule" id="MF_01008"/>
    </source>
</evidence>
<evidence type="ECO:0000256" key="4">
    <source>
        <dbReference type="ARBA" id="ARBA00023015"/>
    </source>
</evidence>
<comment type="subunit">
    <text evidence="7">Forms oligomers.</text>
</comment>
<feature type="domain" description="SpoVT-AbrB" evidence="8">
    <location>
        <begin position="76"/>
        <end position="119"/>
    </location>
</feature>
<dbReference type="PROSITE" id="PS51740">
    <property type="entry name" value="SPOVT_ABRB"/>
    <property type="match status" value="2"/>
</dbReference>
<organism evidence="9 10">
    <name type="scientific">Candidatus Taylorbacteria bacterium RIFCSPHIGHO2_01_FULL_51_15</name>
    <dbReference type="NCBI Taxonomy" id="1802304"/>
    <lineage>
        <taxon>Bacteria</taxon>
        <taxon>Candidatus Tayloriibacteriota</taxon>
    </lineage>
</organism>
<reference evidence="9 10" key="1">
    <citation type="journal article" date="2016" name="Nat. Commun.">
        <title>Thousands of microbial genomes shed light on interconnected biogeochemical processes in an aquifer system.</title>
        <authorList>
            <person name="Anantharaman K."/>
            <person name="Brown C.T."/>
            <person name="Hug L.A."/>
            <person name="Sharon I."/>
            <person name="Castelle C.J."/>
            <person name="Probst A.J."/>
            <person name="Thomas B.C."/>
            <person name="Singh A."/>
            <person name="Wilkins M.J."/>
            <person name="Karaoz U."/>
            <person name="Brodie E.L."/>
            <person name="Williams K.H."/>
            <person name="Hubbard S.S."/>
            <person name="Banfield J.F."/>
        </authorList>
    </citation>
    <scope>NUCLEOTIDE SEQUENCE [LARGE SCALE GENOMIC DNA]</scope>
</reference>
<evidence type="ECO:0000256" key="3">
    <source>
        <dbReference type="ARBA" id="ARBA00022737"/>
    </source>
</evidence>
<dbReference type="InterPro" id="IPR035644">
    <property type="entry name" value="MraZ_C"/>
</dbReference>
<evidence type="ECO:0000256" key="1">
    <source>
        <dbReference type="ARBA" id="ARBA00013860"/>
    </source>
</evidence>
<keyword evidence="6 7" id="KW-0804">Transcription</keyword>
<evidence type="ECO:0000256" key="6">
    <source>
        <dbReference type="ARBA" id="ARBA00023163"/>
    </source>
</evidence>
<comment type="similarity">
    <text evidence="7">Belongs to the MraZ family.</text>
</comment>
<dbReference type="Gene3D" id="3.40.1550.20">
    <property type="entry name" value="Transcriptional regulator MraZ domain"/>
    <property type="match status" value="1"/>
</dbReference>
<dbReference type="GO" id="GO:0003700">
    <property type="term" value="F:DNA-binding transcription factor activity"/>
    <property type="evidence" value="ECO:0007669"/>
    <property type="project" value="UniProtKB-UniRule"/>
</dbReference>
<dbReference type="InterPro" id="IPR003444">
    <property type="entry name" value="MraZ"/>
</dbReference>
<proteinExistence type="inferred from homology"/>
<dbReference type="InterPro" id="IPR038619">
    <property type="entry name" value="MraZ_sf"/>
</dbReference>
<dbReference type="GO" id="GO:2000143">
    <property type="term" value="P:negative regulation of DNA-templated transcription initiation"/>
    <property type="evidence" value="ECO:0007669"/>
    <property type="project" value="TreeGrafter"/>
</dbReference>
<dbReference type="EMBL" id="MHRI01000034">
    <property type="protein sequence ID" value="OHA20199.1"/>
    <property type="molecule type" value="Genomic_DNA"/>
</dbReference>
<dbReference type="Proteomes" id="UP000178121">
    <property type="component" value="Unassembled WGS sequence"/>
</dbReference>
<dbReference type="InterPro" id="IPR035642">
    <property type="entry name" value="MraZ_N"/>
</dbReference>
<accession>A0A1G2MAN9</accession>
<keyword evidence="2 7" id="KW-0963">Cytoplasm</keyword>
<evidence type="ECO:0000256" key="2">
    <source>
        <dbReference type="ARBA" id="ARBA00022490"/>
    </source>
</evidence>
<dbReference type="AlphaFoldDB" id="A0A1G2MAN9"/>
<evidence type="ECO:0000259" key="8">
    <source>
        <dbReference type="PROSITE" id="PS51740"/>
    </source>
</evidence>
<keyword evidence="9" id="KW-0132">Cell division</keyword>
<dbReference type="PANTHER" id="PTHR34701:SF1">
    <property type="entry name" value="TRANSCRIPTIONAL REGULATOR MRAZ"/>
    <property type="match status" value="1"/>
</dbReference>
<dbReference type="CDD" id="cd16321">
    <property type="entry name" value="MraZ_C"/>
    <property type="match status" value="1"/>
</dbReference>
<dbReference type="InterPro" id="IPR020603">
    <property type="entry name" value="MraZ_dom"/>
</dbReference>
<keyword evidence="3" id="KW-0677">Repeat</keyword>
<dbReference type="GO" id="GO:0051301">
    <property type="term" value="P:cell division"/>
    <property type="evidence" value="ECO:0007669"/>
    <property type="project" value="UniProtKB-KW"/>
</dbReference>
<name>A0A1G2MAN9_9BACT</name>
<evidence type="ECO:0000313" key="9">
    <source>
        <dbReference type="EMBL" id="OHA20199.1"/>
    </source>
</evidence>
<dbReference type="InterPro" id="IPR007159">
    <property type="entry name" value="SpoVT-AbrB_dom"/>
</dbReference>
<gene>
    <name evidence="7" type="primary">mraZ</name>
    <name evidence="9" type="ORF">A2849_04085</name>
</gene>
<feature type="domain" description="SpoVT-AbrB" evidence="8">
    <location>
        <begin position="5"/>
        <end position="47"/>
    </location>
</feature>
<comment type="caution">
    <text evidence="9">The sequence shown here is derived from an EMBL/GenBank/DDBJ whole genome shotgun (WGS) entry which is preliminary data.</text>
</comment>
<keyword evidence="9" id="KW-0131">Cell cycle</keyword>
<evidence type="ECO:0000256" key="5">
    <source>
        <dbReference type="ARBA" id="ARBA00023125"/>
    </source>
</evidence>
<dbReference type="GO" id="GO:0005737">
    <property type="term" value="C:cytoplasm"/>
    <property type="evidence" value="ECO:0007669"/>
    <property type="project" value="UniProtKB-UniRule"/>
</dbReference>
<keyword evidence="4 7" id="KW-0805">Transcription regulation</keyword>
<evidence type="ECO:0000313" key="10">
    <source>
        <dbReference type="Proteomes" id="UP000178121"/>
    </source>
</evidence>
<dbReference type="GO" id="GO:0009295">
    <property type="term" value="C:nucleoid"/>
    <property type="evidence" value="ECO:0007669"/>
    <property type="project" value="UniProtKB-SubCell"/>
</dbReference>
<sequence length="144" mass="16208">MLIGEYTHTIDDKNRLSLPAKFRAEMGKKVVVTPGLDGCLFVFTLKQWEKISEKLGGSSMLQGDTRSFNRYMLGGASETEIDSIGRVLIPDFLRERADLKEKVALIGVQSRVEIWNEKTWREYKKGVEKQADTLAEKLGSVGVL</sequence>
<dbReference type="GO" id="GO:0000976">
    <property type="term" value="F:transcription cis-regulatory region binding"/>
    <property type="evidence" value="ECO:0007669"/>
    <property type="project" value="TreeGrafter"/>
</dbReference>
<comment type="subcellular location">
    <subcellularLocation>
        <location evidence="7">Cytoplasm</location>
        <location evidence="7">Nucleoid</location>
    </subcellularLocation>
</comment>
<keyword evidence="5 7" id="KW-0238">DNA-binding</keyword>
<dbReference type="HAMAP" id="MF_01008">
    <property type="entry name" value="MraZ"/>
    <property type="match status" value="1"/>
</dbReference>
<dbReference type="PANTHER" id="PTHR34701">
    <property type="entry name" value="TRANSCRIPTIONAL REGULATOR MRAZ"/>
    <property type="match status" value="1"/>
</dbReference>
<dbReference type="Pfam" id="PF02381">
    <property type="entry name" value="MraZ"/>
    <property type="match status" value="2"/>
</dbReference>